<sequence length="183" mass="20902">MPKEKKPAPSAAVLACYNAVPSILWSGLALVPLSVFCYQHMARPWLWGLLGVSLLGYLVPKTWFRYWQLSQSPRRYQQLGVPVIGRFTQHGTVVNTLLRRRYPHYRHVPNRRALRGLVAGSYHMERFHVVLLLFFGFAGLYALAGGHVGWAALILLTNLGYNLYPVWLQQYLRLRAPTATTQL</sequence>
<evidence type="ECO:0000313" key="14">
    <source>
        <dbReference type="EMBL" id="UOQ53985.1"/>
    </source>
</evidence>
<evidence type="ECO:0000256" key="7">
    <source>
        <dbReference type="ARBA" id="ARBA00023136"/>
    </source>
</evidence>
<evidence type="ECO:0000256" key="1">
    <source>
        <dbReference type="ARBA" id="ARBA00004162"/>
    </source>
</evidence>
<evidence type="ECO:0000256" key="5">
    <source>
        <dbReference type="ARBA" id="ARBA00022729"/>
    </source>
</evidence>
<dbReference type="InterPro" id="IPR044021">
    <property type="entry name" value="CrtO"/>
</dbReference>
<keyword evidence="8" id="KW-0012">Acyltransferase</keyword>
<dbReference type="Pfam" id="PF18927">
    <property type="entry name" value="CrtO"/>
    <property type="match status" value="1"/>
</dbReference>
<evidence type="ECO:0000256" key="6">
    <source>
        <dbReference type="ARBA" id="ARBA00022989"/>
    </source>
</evidence>
<evidence type="ECO:0000256" key="10">
    <source>
        <dbReference type="ARBA" id="ARBA00023603"/>
    </source>
</evidence>
<comment type="pathway">
    <text evidence="9">Carotenoid biosynthesis; staphyloxanthin biosynthesis; staphyloxanthin from farnesyl diphosphate: step 5/5.</text>
</comment>
<dbReference type="RefSeq" id="WP_244720079.1">
    <property type="nucleotide sequence ID" value="NZ_CP095049.1"/>
</dbReference>
<dbReference type="Proteomes" id="UP000831785">
    <property type="component" value="Chromosome"/>
</dbReference>
<dbReference type="EMBL" id="CP095049">
    <property type="protein sequence ID" value="UOQ53985.1"/>
    <property type="molecule type" value="Genomic_DNA"/>
</dbReference>
<feature type="transmembrane region" description="Helical" evidence="13">
    <location>
        <begin position="12"/>
        <end position="33"/>
    </location>
</feature>
<evidence type="ECO:0000256" key="3">
    <source>
        <dbReference type="ARBA" id="ARBA00022679"/>
    </source>
</evidence>
<keyword evidence="2" id="KW-1003">Cell membrane</keyword>
<keyword evidence="3" id="KW-0808">Transferase</keyword>
<evidence type="ECO:0000256" key="11">
    <source>
        <dbReference type="ARBA" id="ARBA00023667"/>
    </source>
</evidence>
<comment type="similarity">
    <text evidence="10">Belongs to the acyltransferase CrtO family.</text>
</comment>
<evidence type="ECO:0000256" key="13">
    <source>
        <dbReference type="SAM" id="Phobius"/>
    </source>
</evidence>
<accession>A0ABY4FBS1</accession>
<comment type="subcellular location">
    <subcellularLocation>
        <location evidence="1">Cell membrane</location>
        <topology evidence="1">Single-pass membrane protein</topology>
    </subcellularLocation>
</comment>
<keyword evidence="7 13" id="KW-0472">Membrane</keyword>
<keyword evidence="15" id="KW-1185">Reference proteome</keyword>
<name>A0ABY4FBS1_9BACT</name>
<keyword evidence="5" id="KW-0732">Signal</keyword>
<reference evidence="14 15" key="1">
    <citation type="submission" date="2022-04" db="EMBL/GenBank/DDBJ databases">
        <title>Hymenobacter sp. isolated from the air.</title>
        <authorList>
            <person name="Won M."/>
            <person name="Lee C.-M."/>
            <person name="Woen H.-Y."/>
            <person name="Kwon S.-W."/>
        </authorList>
    </citation>
    <scope>NUCLEOTIDE SEQUENCE [LARGE SCALE GENOMIC DNA]</scope>
    <source>
        <strain evidence="15">5116 S-27</strain>
    </source>
</reference>
<evidence type="ECO:0000256" key="4">
    <source>
        <dbReference type="ARBA" id="ARBA00022692"/>
    </source>
</evidence>
<organism evidence="14 15">
    <name type="scientific">Hymenobacter cellulosivorans</name>
    <dbReference type="NCBI Taxonomy" id="2932249"/>
    <lineage>
        <taxon>Bacteria</taxon>
        <taxon>Pseudomonadati</taxon>
        <taxon>Bacteroidota</taxon>
        <taxon>Cytophagia</taxon>
        <taxon>Cytophagales</taxon>
        <taxon>Hymenobacteraceae</taxon>
        <taxon>Hymenobacter</taxon>
    </lineage>
</organism>
<proteinExistence type="inferred from homology"/>
<evidence type="ECO:0000256" key="2">
    <source>
        <dbReference type="ARBA" id="ARBA00022475"/>
    </source>
</evidence>
<evidence type="ECO:0000256" key="12">
    <source>
        <dbReference type="ARBA" id="ARBA00025324"/>
    </source>
</evidence>
<keyword evidence="4 13" id="KW-0812">Transmembrane</keyword>
<comment type="function">
    <text evidence="12">Catalyzes the acylation of glycosyl-4,4'-diaponeurosporenoate, i.e. the esterification of glucose at the C6'' position with the carboxyl group of the C(15) fatty acid 12-methyltetradecanoic acid, to yield staphyloxanthin. This is the last step in the biosynthesis of this orange pigment, present in most staphylococci strains.</text>
</comment>
<feature type="transmembrane region" description="Helical" evidence="13">
    <location>
        <begin position="45"/>
        <end position="64"/>
    </location>
</feature>
<evidence type="ECO:0000256" key="9">
    <source>
        <dbReference type="ARBA" id="ARBA00023588"/>
    </source>
</evidence>
<feature type="transmembrane region" description="Helical" evidence="13">
    <location>
        <begin position="127"/>
        <end position="144"/>
    </location>
</feature>
<protein>
    <recommendedName>
        <fullName evidence="11">Glycosyl-4,4'-diaponeurosporenoate acyltransferase</fullName>
    </recommendedName>
</protein>
<evidence type="ECO:0000313" key="15">
    <source>
        <dbReference type="Proteomes" id="UP000831785"/>
    </source>
</evidence>
<evidence type="ECO:0000256" key="8">
    <source>
        <dbReference type="ARBA" id="ARBA00023315"/>
    </source>
</evidence>
<keyword evidence="6 13" id="KW-1133">Transmembrane helix</keyword>
<gene>
    <name evidence="14" type="ORF">MUN80_04295</name>
</gene>